<keyword evidence="2" id="KW-1185">Reference proteome</keyword>
<proteinExistence type="predicted"/>
<dbReference type="InterPro" id="IPR043519">
    <property type="entry name" value="NT_sf"/>
</dbReference>
<dbReference type="Gene3D" id="3.30.460.40">
    <property type="match status" value="1"/>
</dbReference>
<organism evidence="1 2">
    <name type="scientific">Lentinula raphanica</name>
    <dbReference type="NCBI Taxonomy" id="153919"/>
    <lineage>
        <taxon>Eukaryota</taxon>
        <taxon>Fungi</taxon>
        <taxon>Dikarya</taxon>
        <taxon>Basidiomycota</taxon>
        <taxon>Agaricomycotina</taxon>
        <taxon>Agaricomycetes</taxon>
        <taxon>Agaricomycetidae</taxon>
        <taxon>Agaricales</taxon>
        <taxon>Marasmiineae</taxon>
        <taxon>Omphalotaceae</taxon>
        <taxon>Lentinula</taxon>
    </lineage>
</organism>
<dbReference type="SUPFAM" id="SSF81301">
    <property type="entry name" value="Nucleotidyltransferase"/>
    <property type="match status" value="1"/>
</dbReference>
<dbReference type="EMBL" id="MU806619">
    <property type="protein sequence ID" value="KAJ3833874.1"/>
    <property type="molecule type" value="Genomic_DNA"/>
</dbReference>
<reference evidence="1" key="1">
    <citation type="submission" date="2022-08" db="EMBL/GenBank/DDBJ databases">
        <authorList>
            <consortium name="DOE Joint Genome Institute"/>
            <person name="Min B."/>
            <person name="Riley R."/>
            <person name="Sierra-Patev S."/>
            <person name="Naranjo-Ortiz M."/>
            <person name="Looney B."/>
            <person name="Konkel Z."/>
            <person name="Slot J.C."/>
            <person name="Sakamoto Y."/>
            <person name="Steenwyk J.L."/>
            <person name="Rokas A."/>
            <person name="Carro J."/>
            <person name="Camarero S."/>
            <person name="Ferreira P."/>
            <person name="Molpeceres G."/>
            <person name="Ruiz-Duenas F.J."/>
            <person name="Serrano A."/>
            <person name="Henrissat B."/>
            <person name="Drula E."/>
            <person name="Hughes K.W."/>
            <person name="Mata J.L."/>
            <person name="Ishikawa N.K."/>
            <person name="Vargas-Isla R."/>
            <person name="Ushijima S."/>
            <person name="Smith C.A."/>
            <person name="Ahrendt S."/>
            <person name="Andreopoulos W."/>
            <person name="He G."/>
            <person name="Labutti K."/>
            <person name="Lipzen A."/>
            <person name="Ng V."/>
            <person name="Sandor L."/>
            <person name="Barry K."/>
            <person name="Martinez A.T."/>
            <person name="Xiao Y."/>
            <person name="Gibbons J.G."/>
            <person name="Terashima K."/>
            <person name="Hibbett D.S."/>
            <person name="Grigoriev I.V."/>
        </authorList>
    </citation>
    <scope>NUCLEOTIDE SEQUENCE</scope>
    <source>
        <strain evidence="1">TFB9207</strain>
    </source>
</reference>
<name>A0AA38P079_9AGAR</name>
<comment type="caution">
    <text evidence="1">The sequence shown here is derived from an EMBL/GenBank/DDBJ whole genome shotgun (WGS) entry which is preliminary data.</text>
</comment>
<gene>
    <name evidence="1" type="ORF">F5878DRAFT_384935</name>
</gene>
<sequence>MPMRYPVTASDIDTAARATITGLKASNLDCYLVGSVACAAYGMSRTPNDIDMVVLTSQYTQEQLKYILVRYDSRFYLIDSKDPNATYRVLWFRLTGYHRSCKVDLLLPGIMNIPSVEPARIVRVGDIVGASAGSILDYPLMPFLPLLLLKLQAWQDHGESLKLFVREKQQMDVRDIRELLQLAEDQYALPKVEVTGITATSTGTRKVTVAKVRSARLLGSRTEQSSLLRLEAPHLLESFIQAGRMRVRKFVRLHPWSEKQWRLLGFVSELGTTAASTNSNNAALRSSHGDVQRLGDLLSTLTIRR</sequence>
<evidence type="ECO:0000313" key="2">
    <source>
        <dbReference type="Proteomes" id="UP001163846"/>
    </source>
</evidence>
<accession>A0AA38P079</accession>
<dbReference type="AlphaFoldDB" id="A0AA38P079"/>
<dbReference type="Proteomes" id="UP001163846">
    <property type="component" value="Unassembled WGS sequence"/>
</dbReference>
<evidence type="ECO:0000313" key="1">
    <source>
        <dbReference type="EMBL" id="KAJ3833874.1"/>
    </source>
</evidence>
<protein>
    <recommendedName>
        <fullName evidence="3">Nucleotidyltransferase</fullName>
    </recommendedName>
</protein>
<evidence type="ECO:0008006" key="3">
    <source>
        <dbReference type="Google" id="ProtNLM"/>
    </source>
</evidence>